<evidence type="ECO:0000313" key="14">
    <source>
        <dbReference type="Proteomes" id="UP000031971"/>
    </source>
</evidence>
<name>A0A0C2YBL4_PARME</name>
<dbReference type="InterPro" id="IPR011623">
    <property type="entry name" value="7TMR_DISM_rcpt_extracell_dom1"/>
</dbReference>
<dbReference type="Pfam" id="PF00512">
    <property type="entry name" value="HisKA"/>
    <property type="match status" value="1"/>
</dbReference>
<feature type="signal peptide" evidence="11">
    <location>
        <begin position="1"/>
        <end position="15"/>
    </location>
</feature>
<feature type="chain" id="PRO_5012068134" description="histidine kinase" evidence="11">
    <location>
        <begin position="16"/>
        <end position="623"/>
    </location>
</feature>
<dbReference type="InterPro" id="IPR005467">
    <property type="entry name" value="His_kinase_dom"/>
</dbReference>
<dbReference type="GO" id="GO:0000155">
    <property type="term" value="F:phosphorelay sensor kinase activity"/>
    <property type="evidence" value="ECO:0007669"/>
    <property type="project" value="InterPro"/>
</dbReference>
<dbReference type="InterPro" id="IPR003594">
    <property type="entry name" value="HATPase_dom"/>
</dbReference>
<evidence type="ECO:0000256" key="1">
    <source>
        <dbReference type="ARBA" id="ARBA00000085"/>
    </source>
</evidence>
<sequence length="623" mass="68070">MLLLVGLFGASAAHAEPLPATVAVETASRPLDGYLTFLEDRESAFSIEDVARHGVFEAVTPRRPGLISGGTLWYRFTVKRTAGAAEDWVLAFGEPDIDDVRVYVTKPGGSFTETLLGRRLPARQLDVAVRLHAANLSLPEEIPTTVYIRLSSLHKIRFEAAALWRPTALAYAEARQSALHGIDFGVMAVFVVSNILLGLWLRDASMLMYAVFVVTSMCREATHSGIVTVILSDAGRPLNYLLSAIGLFGGISAFMIMWDLMFDIRKEFPLVHRVYRWGGILMLAPIFFATHDSFSLLAQYAQVIMLAVSIGSITMAFILVLRHPGDVLLRFYLCAFFPIVLLWGVEVGALVFPTIPFDLGRQVDIIATMIHLSILFLALGYRFVVTRQQQAQADAALVLEKMARERQRTFVDMATHEFKTPLAVIDSAVQVLELLLPTAPPEATRRFNTIRKAVSRLVGLIETCLNGERSEAMELNLRPVSPAAIAAQAVARDRETGRGEIRAEMSPLPDTCLADSALLGIALDALIDNAHRYGPADQPVDVVAQALGGWIIFTVLDRGPGVRPDEAELIFDRYYRSPLSGSTSGFGIGLHLVKTIATMHGGTVAYRPRDGGGASFALTIPVA</sequence>
<feature type="transmembrane region" description="Helical" evidence="10">
    <location>
        <begin position="184"/>
        <end position="201"/>
    </location>
</feature>
<dbReference type="PROSITE" id="PS50109">
    <property type="entry name" value="HIS_KIN"/>
    <property type="match status" value="1"/>
</dbReference>
<dbReference type="InterPro" id="IPR003661">
    <property type="entry name" value="HisK_dim/P_dom"/>
</dbReference>
<dbReference type="PANTHER" id="PTHR44936:SF9">
    <property type="entry name" value="SENSOR PROTEIN CREC"/>
    <property type="match status" value="1"/>
</dbReference>
<feature type="transmembrane region" description="Helical" evidence="10">
    <location>
        <begin position="327"/>
        <end position="345"/>
    </location>
</feature>
<reference evidence="13 14" key="1">
    <citation type="submission" date="2015-01" db="EMBL/GenBank/DDBJ databases">
        <title>Genome Sequence of Magnetospirillum magnetotacticum Strain MS-1.</title>
        <authorList>
            <person name="Marinov G.K."/>
            <person name="Smalley M.D."/>
            <person name="DeSalvo G."/>
        </authorList>
    </citation>
    <scope>NUCLEOTIDE SEQUENCE [LARGE SCALE GENOMIC DNA]</scope>
    <source>
        <strain evidence="13 14">MS-1</strain>
    </source>
</reference>
<dbReference type="RefSeq" id="WP_009870766.1">
    <property type="nucleotide sequence ID" value="NZ_JXSL01000030.1"/>
</dbReference>
<feature type="transmembrane region" description="Helical" evidence="10">
    <location>
        <begin position="208"/>
        <end position="232"/>
    </location>
</feature>
<keyword evidence="6" id="KW-0808">Transferase</keyword>
<dbReference type="PANTHER" id="PTHR44936">
    <property type="entry name" value="SENSOR PROTEIN CREC"/>
    <property type="match status" value="1"/>
</dbReference>
<evidence type="ECO:0000256" key="10">
    <source>
        <dbReference type="SAM" id="Phobius"/>
    </source>
</evidence>
<dbReference type="Gene3D" id="3.30.565.10">
    <property type="entry name" value="Histidine kinase-like ATPase, C-terminal domain"/>
    <property type="match status" value="1"/>
</dbReference>
<dbReference type="EC" id="2.7.13.3" evidence="3"/>
<dbReference type="CDD" id="cd00082">
    <property type="entry name" value="HisKA"/>
    <property type="match status" value="1"/>
</dbReference>
<dbReference type="Pfam" id="PF07695">
    <property type="entry name" value="7TMR-DISM_7TM"/>
    <property type="match status" value="1"/>
</dbReference>
<dbReference type="CDD" id="cd00075">
    <property type="entry name" value="HATPase"/>
    <property type="match status" value="1"/>
</dbReference>
<dbReference type="PRINTS" id="PR00344">
    <property type="entry name" value="BCTRLSENSOR"/>
</dbReference>
<evidence type="ECO:0000256" key="5">
    <source>
        <dbReference type="ARBA" id="ARBA00022553"/>
    </source>
</evidence>
<keyword evidence="14" id="KW-1185">Reference proteome</keyword>
<dbReference type="STRING" id="272627.CCC_00160"/>
<keyword evidence="4" id="KW-1003">Cell membrane</keyword>
<protein>
    <recommendedName>
        <fullName evidence="3">histidine kinase</fullName>
        <ecNumber evidence="3">2.7.13.3</ecNumber>
    </recommendedName>
</protein>
<dbReference type="Proteomes" id="UP000031971">
    <property type="component" value="Unassembled WGS sequence"/>
</dbReference>
<comment type="caution">
    <text evidence="13">The sequence shown here is derived from an EMBL/GenBank/DDBJ whole genome shotgun (WGS) entry which is preliminary data.</text>
</comment>
<feature type="transmembrane region" description="Helical" evidence="10">
    <location>
        <begin position="365"/>
        <end position="384"/>
    </location>
</feature>
<keyword evidence="11" id="KW-0732">Signal</keyword>
<dbReference type="Gene3D" id="2.60.40.2380">
    <property type="match status" value="1"/>
</dbReference>
<accession>A0A0C2YBL4</accession>
<keyword evidence="9" id="KW-0843">Virulence</keyword>
<evidence type="ECO:0000259" key="12">
    <source>
        <dbReference type="PROSITE" id="PS50109"/>
    </source>
</evidence>
<dbReference type="AlphaFoldDB" id="A0A0C2YBL4"/>
<dbReference type="InterPro" id="IPR036097">
    <property type="entry name" value="HisK_dim/P_sf"/>
</dbReference>
<evidence type="ECO:0000256" key="3">
    <source>
        <dbReference type="ARBA" id="ARBA00012438"/>
    </source>
</evidence>
<dbReference type="SMART" id="SM00388">
    <property type="entry name" value="HisKA"/>
    <property type="match status" value="1"/>
</dbReference>
<comment type="subcellular location">
    <subcellularLocation>
        <location evidence="2">Cell membrane</location>
        <topology evidence="2">Multi-pass membrane protein</topology>
    </subcellularLocation>
</comment>
<dbReference type="InterPro" id="IPR011622">
    <property type="entry name" value="7TMR_DISM_rcpt_extracell_dom2"/>
</dbReference>
<keyword evidence="10" id="KW-0812">Transmembrane</keyword>
<evidence type="ECO:0000256" key="9">
    <source>
        <dbReference type="ARBA" id="ARBA00023026"/>
    </source>
</evidence>
<evidence type="ECO:0000256" key="11">
    <source>
        <dbReference type="SAM" id="SignalP"/>
    </source>
</evidence>
<evidence type="ECO:0000256" key="8">
    <source>
        <dbReference type="ARBA" id="ARBA00023012"/>
    </source>
</evidence>
<feature type="domain" description="Histidine kinase" evidence="12">
    <location>
        <begin position="413"/>
        <end position="623"/>
    </location>
</feature>
<dbReference type="Gene3D" id="1.10.287.130">
    <property type="match status" value="1"/>
</dbReference>
<dbReference type="GO" id="GO:0005886">
    <property type="term" value="C:plasma membrane"/>
    <property type="evidence" value="ECO:0007669"/>
    <property type="project" value="UniProtKB-SubCell"/>
</dbReference>
<dbReference type="Pfam" id="PF02518">
    <property type="entry name" value="HATPase_c"/>
    <property type="match status" value="1"/>
</dbReference>
<organism evidence="13 14">
    <name type="scientific">Paramagnetospirillum magnetotacticum MS-1</name>
    <dbReference type="NCBI Taxonomy" id="272627"/>
    <lineage>
        <taxon>Bacteria</taxon>
        <taxon>Pseudomonadati</taxon>
        <taxon>Pseudomonadota</taxon>
        <taxon>Alphaproteobacteria</taxon>
        <taxon>Rhodospirillales</taxon>
        <taxon>Magnetospirillaceae</taxon>
        <taxon>Paramagnetospirillum</taxon>
    </lineage>
</organism>
<keyword evidence="7 13" id="KW-0418">Kinase</keyword>
<dbReference type="SUPFAM" id="SSF47384">
    <property type="entry name" value="Homodimeric domain of signal transducing histidine kinase"/>
    <property type="match status" value="1"/>
</dbReference>
<dbReference type="SMART" id="SM00387">
    <property type="entry name" value="HATPase_c"/>
    <property type="match status" value="1"/>
</dbReference>
<gene>
    <name evidence="13" type="ORF">CCC_00160</name>
</gene>
<evidence type="ECO:0000256" key="7">
    <source>
        <dbReference type="ARBA" id="ARBA00022777"/>
    </source>
</evidence>
<keyword evidence="10" id="KW-1133">Transmembrane helix</keyword>
<comment type="catalytic activity">
    <reaction evidence="1">
        <text>ATP + protein L-histidine = ADP + protein N-phospho-L-histidine.</text>
        <dbReference type="EC" id="2.7.13.3"/>
    </reaction>
</comment>
<dbReference type="EMBL" id="JXSL01000030">
    <property type="protein sequence ID" value="KIL97099.1"/>
    <property type="molecule type" value="Genomic_DNA"/>
</dbReference>
<feature type="transmembrane region" description="Helical" evidence="10">
    <location>
        <begin position="297"/>
        <end position="320"/>
    </location>
</feature>
<feature type="transmembrane region" description="Helical" evidence="10">
    <location>
        <begin position="274"/>
        <end position="291"/>
    </location>
</feature>
<evidence type="ECO:0000256" key="4">
    <source>
        <dbReference type="ARBA" id="ARBA00022475"/>
    </source>
</evidence>
<dbReference type="InterPro" id="IPR004358">
    <property type="entry name" value="Sig_transdc_His_kin-like_C"/>
</dbReference>
<dbReference type="SUPFAM" id="SSF55874">
    <property type="entry name" value="ATPase domain of HSP90 chaperone/DNA topoisomerase II/histidine kinase"/>
    <property type="match status" value="1"/>
</dbReference>
<keyword evidence="8" id="KW-0902">Two-component regulatory system</keyword>
<proteinExistence type="predicted"/>
<evidence type="ECO:0000313" key="13">
    <source>
        <dbReference type="EMBL" id="KIL97099.1"/>
    </source>
</evidence>
<keyword evidence="5" id="KW-0597">Phosphoprotein</keyword>
<feature type="transmembrane region" description="Helical" evidence="10">
    <location>
        <begin position="238"/>
        <end position="262"/>
    </location>
</feature>
<dbReference type="Pfam" id="PF07696">
    <property type="entry name" value="7TMR-DISMED2"/>
    <property type="match status" value="1"/>
</dbReference>
<keyword evidence="10" id="KW-0472">Membrane</keyword>
<dbReference type="InterPro" id="IPR050980">
    <property type="entry name" value="2C_sensor_his_kinase"/>
</dbReference>
<evidence type="ECO:0000256" key="2">
    <source>
        <dbReference type="ARBA" id="ARBA00004651"/>
    </source>
</evidence>
<dbReference type="InterPro" id="IPR036890">
    <property type="entry name" value="HATPase_C_sf"/>
</dbReference>
<evidence type="ECO:0000256" key="6">
    <source>
        <dbReference type="ARBA" id="ARBA00022679"/>
    </source>
</evidence>